<dbReference type="SUPFAM" id="SSF52266">
    <property type="entry name" value="SGNH hydrolase"/>
    <property type="match status" value="1"/>
</dbReference>
<dbReference type="EMBL" id="JBIGHY010000014">
    <property type="protein sequence ID" value="MFG6416965.1"/>
    <property type="molecule type" value="Genomic_DNA"/>
</dbReference>
<accession>A0ABW7EU39</accession>
<evidence type="ECO:0000313" key="1">
    <source>
        <dbReference type="EMBL" id="MFG6416965.1"/>
    </source>
</evidence>
<protein>
    <recommendedName>
        <fullName evidence="3">GDSL-like Lipase/Acylhydrolase family protein</fullName>
    </recommendedName>
</protein>
<organism evidence="1 2">
    <name type="scientific">Pelomonas dachongensis</name>
    <dbReference type="NCBI Taxonomy" id="3299029"/>
    <lineage>
        <taxon>Bacteria</taxon>
        <taxon>Pseudomonadati</taxon>
        <taxon>Pseudomonadota</taxon>
        <taxon>Betaproteobacteria</taxon>
        <taxon>Burkholderiales</taxon>
        <taxon>Sphaerotilaceae</taxon>
        <taxon>Roseateles</taxon>
    </lineage>
</organism>
<name>A0ABW7EU39_9BURK</name>
<evidence type="ECO:0008006" key="3">
    <source>
        <dbReference type="Google" id="ProtNLM"/>
    </source>
</evidence>
<dbReference type="Proteomes" id="UP001606300">
    <property type="component" value="Unassembled WGS sequence"/>
</dbReference>
<reference evidence="1 2" key="1">
    <citation type="submission" date="2024-09" db="EMBL/GenBank/DDBJ databases">
        <title>Novel species of the genus Pelomonas and Roseateles isolated from streams.</title>
        <authorList>
            <person name="Lu H."/>
        </authorList>
    </citation>
    <scope>NUCLEOTIDE SEQUENCE [LARGE SCALE GENOMIC DNA]</scope>
    <source>
        <strain evidence="1 2">DC23W</strain>
    </source>
</reference>
<keyword evidence="2" id="KW-1185">Reference proteome</keyword>
<comment type="caution">
    <text evidence="1">The sequence shown here is derived from an EMBL/GenBank/DDBJ whole genome shotgun (WGS) entry which is preliminary data.</text>
</comment>
<dbReference type="RefSeq" id="WP_394473024.1">
    <property type="nucleotide sequence ID" value="NZ_JBIGHY010000014.1"/>
</dbReference>
<dbReference type="InterPro" id="IPR036514">
    <property type="entry name" value="SGNH_hydro_sf"/>
</dbReference>
<sequence>MPNASELSLLADLLYPIQVDRGNPPASPTNAEYEWHLIAEGDSWFSIGGIPSTNVLSDLRLPRWTQVFNVAHPGDTIKNMSSIVTNPDFKKYVAKRNFDYPFHGLLLSAGGNDLIDHAGRLIIPRKKGSPATAPSSYVDLNALKNLLDTIVTQIGLVHQLWNSRTSLSAGRPIFMHTYDYPTPRNAPALFLGAAKLTDPWIYKAFSGMKLPIELQQRITDFLFDALADTLLKLDSSSGDGSALTNMHVVNTRNSLVRANPTEVGNSNDWLNEIHPNAGGYRKIAARLADRVAQVLSAGRPT</sequence>
<evidence type="ECO:0000313" key="2">
    <source>
        <dbReference type="Proteomes" id="UP001606300"/>
    </source>
</evidence>
<dbReference type="Gene3D" id="3.40.50.1110">
    <property type="entry name" value="SGNH hydrolase"/>
    <property type="match status" value="1"/>
</dbReference>
<proteinExistence type="predicted"/>
<gene>
    <name evidence="1" type="ORF">ACG02S_24000</name>
</gene>